<dbReference type="InterPro" id="IPR012337">
    <property type="entry name" value="RNaseH-like_sf"/>
</dbReference>
<protein>
    <recommendedName>
        <fullName evidence="1">RNase H type-1 domain-containing protein</fullName>
    </recommendedName>
</protein>
<dbReference type="InterPro" id="IPR002156">
    <property type="entry name" value="RNaseH_domain"/>
</dbReference>
<organism evidence="2 3">
    <name type="scientific">Heracleum sosnowskyi</name>
    <dbReference type="NCBI Taxonomy" id="360622"/>
    <lineage>
        <taxon>Eukaryota</taxon>
        <taxon>Viridiplantae</taxon>
        <taxon>Streptophyta</taxon>
        <taxon>Embryophyta</taxon>
        <taxon>Tracheophyta</taxon>
        <taxon>Spermatophyta</taxon>
        <taxon>Magnoliopsida</taxon>
        <taxon>eudicotyledons</taxon>
        <taxon>Gunneridae</taxon>
        <taxon>Pentapetalae</taxon>
        <taxon>asterids</taxon>
        <taxon>campanulids</taxon>
        <taxon>Apiales</taxon>
        <taxon>Apiaceae</taxon>
        <taxon>Apioideae</taxon>
        <taxon>apioid superclade</taxon>
        <taxon>Tordylieae</taxon>
        <taxon>Tordyliinae</taxon>
        <taxon>Heracleum</taxon>
    </lineage>
</organism>
<gene>
    <name evidence="2" type="ORF">POM88_009922</name>
</gene>
<dbReference type="EMBL" id="JAUIZM010000002">
    <property type="protein sequence ID" value="KAK1400059.1"/>
    <property type="molecule type" value="Genomic_DNA"/>
</dbReference>
<dbReference type="AlphaFoldDB" id="A0AAD8J9N9"/>
<comment type="caution">
    <text evidence="2">The sequence shown here is derived from an EMBL/GenBank/DDBJ whole genome shotgun (WGS) entry which is preliminary data.</text>
</comment>
<evidence type="ECO:0000313" key="3">
    <source>
        <dbReference type="Proteomes" id="UP001237642"/>
    </source>
</evidence>
<keyword evidence="3" id="KW-1185">Reference proteome</keyword>
<dbReference type="CDD" id="cd06222">
    <property type="entry name" value="RNase_H_like"/>
    <property type="match status" value="1"/>
</dbReference>
<dbReference type="Pfam" id="PF13456">
    <property type="entry name" value="RVT_3"/>
    <property type="match status" value="1"/>
</dbReference>
<sequence length="128" mass="14547">MRNKWVWDKANGSAFGVKAAAMNLLHDWKEAQELQVKHQSVRKDIADKKWNKPPNDWFKINVDASGAHNGYIGFGCVIRNSQGHFIGARCGRIRGSWSPKEAEALSLREALMWTKKLNLDCCIFETDS</sequence>
<reference evidence="2" key="2">
    <citation type="submission" date="2023-05" db="EMBL/GenBank/DDBJ databases">
        <authorList>
            <person name="Schelkunov M.I."/>
        </authorList>
    </citation>
    <scope>NUCLEOTIDE SEQUENCE</scope>
    <source>
        <strain evidence="2">Hsosn_3</strain>
        <tissue evidence="2">Leaf</tissue>
    </source>
</reference>
<dbReference type="Gene3D" id="3.30.420.10">
    <property type="entry name" value="Ribonuclease H-like superfamily/Ribonuclease H"/>
    <property type="match status" value="1"/>
</dbReference>
<evidence type="ECO:0000313" key="2">
    <source>
        <dbReference type="EMBL" id="KAK1400059.1"/>
    </source>
</evidence>
<dbReference type="InterPro" id="IPR036397">
    <property type="entry name" value="RNaseH_sf"/>
</dbReference>
<dbReference type="Proteomes" id="UP001237642">
    <property type="component" value="Unassembled WGS sequence"/>
</dbReference>
<name>A0AAD8J9N9_9APIA</name>
<reference evidence="2" key="1">
    <citation type="submission" date="2023-02" db="EMBL/GenBank/DDBJ databases">
        <title>Genome of toxic invasive species Heracleum sosnowskyi carries increased number of genes despite the absence of recent whole-genome duplications.</title>
        <authorList>
            <person name="Schelkunov M."/>
            <person name="Shtratnikova V."/>
            <person name="Makarenko M."/>
            <person name="Klepikova A."/>
            <person name="Omelchenko D."/>
            <person name="Novikova G."/>
            <person name="Obukhova E."/>
            <person name="Bogdanov V."/>
            <person name="Penin A."/>
            <person name="Logacheva M."/>
        </authorList>
    </citation>
    <scope>NUCLEOTIDE SEQUENCE</scope>
    <source>
        <strain evidence="2">Hsosn_3</strain>
        <tissue evidence="2">Leaf</tissue>
    </source>
</reference>
<dbReference type="PANTHER" id="PTHR47074:SF11">
    <property type="entry name" value="REVERSE TRANSCRIPTASE-LIKE PROTEIN"/>
    <property type="match status" value="1"/>
</dbReference>
<evidence type="ECO:0000259" key="1">
    <source>
        <dbReference type="Pfam" id="PF13456"/>
    </source>
</evidence>
<proteinExistence type="predicted"/>
<dbReference type="GO" id="GO:0003676">
    <property type="term" value="F:nucleic acid binding"/>
    <property type="evidence" value="ECO:0007669"/>
    <property type="project" value="InterPro"/>
</dbReference>
<feature type="domain" description="RNase H type-1" evidence="1">
    <location>
        <begin position="67"/>
        <end position="128"/>
    </location>
</feature>
<dbReference type="InterPro" id="IPR044730">
    <property type="entry name" value="RNase_H-like_dom_plant"/>
</dbReference>
<accession>A0AAD8J9N9</accession>
<dbReference type="InterPro" id="IPR052929">
    <property type="entry name" value="RNase_H-like_EbsB-rel"/>
</dbReference>
<dbReference type="PANTHER" id="PTHR47074">
    <property type="entry name" value="BNAC02G40300D PROTEIN"/>
    <property type="match status" value="1"/>
</dbReference>
<dbReference type="SUPFAM" id="SSF53098">
    <property type="entry name" value="Ribonuclease H-like"/>
    <property type="match status" value="1"/>
</dbReference>
<dbReference type="GO" id="GO:0004523">
    <property type="term" value="F:RNA-DNA hybrid ribonuclease activity"/>
    <property type="evidence" value="ECO:0007669"/>
    <property type="project" value="InterPro"/>
</dbReference>